<organism evidence="1 2">
    <name type="scientific">Ganoderma sinense ZZ0214-1</name>
    <dbReference type="NCBI Taxonomy" id="1077348"/>
    <lineage>
        <taxon>Eukaryota</taxon>
        <taxon>Fungi</taxon>
        <taxon>Dikarya</taxon>
        <taxon>Basidiomycota</taxon>
        <taxon>Agaricomycotina</taxon>
        <taxon>Agaricomycetes</taxon>
        <taxon>Polyporales</taxon>
        <taxon>Polyporaceae</taxon>
        <taxon>Ganoderma</taxon>
    </lineage>
</organism>
<gene>
    <name evidence="1" type="ORF">GSI_12052</name>
</gene>
<evidence type="ECO:0000313" key="1">
    <source>
        <dbReference type="EMBL" id="PIL26296.1"/>
    </source>
</evidence>
<protein>
    <submittedName>
        <fullName evidence="1">Uncharacterized protein</fullName>
    </submittedName>
</protein>
<proteinExistence type="predicted"/>
<comment type="caution">
    <text evidence="1">The sequence shown here is derived from an EMBL/GenBank/DDBJ whole genome shotgun (WGS) entry which is preliminary data.</text>
</comment>
<dbReference type="OrthoDB" id="2721677at2759"/>
<accession>A0A2G8RXQ2</accession>
<sequence>MTLPHIRVYASRDFKYYRPVTSPVADIASRFFAFMASNTAEASHARYAYATAYEGSEPRTSGGFQGSELDRNVQAMLANPPTIVFAQGPMHPWGLFQDAELQSISSEATGGSGIQLDPAGCIFLPWAVHQVLKDAIESDDEQDKSVASFFLFAGVVHETAHWIAGNRHGYKHDPSRDRKKTSLLAKLDFTKSKIRTHTRRDWGTHAKELLLGWAYTFMSYADGTHELVSERIKPTLPHLRPALSPELQTYFTGEPLPEIIDISKYGAPKEHEVPKWRPKSDFLVVSCMSPDFSCHHGACRLRD</sequence>
<keyword evidence="2" id="KW-1185">Reference proteome</keyword>
<evidence type="ECO:0000313" key="2">
    <source>
        <dbReference type="Proteomes" id="UP000230002"/>
    </source>
</evidence>
<dbReference type="Proteomes" id="UP000230002">
    <property type="component" value="Unassembled WGS sequence"/>
</dbReference>
<name>A0A2G8RXQ2_9APHY</name>
<dbReference type="EMBL" id="AYKW01000045">
    <property type="protein sequence ID" value="PIL26296.1"/>
    <property type="molecule type" value="Genomic_DNA"/>
</dbReference>
<reference evidence="1 2" key="1">
    <citation type="journal article" date="2015" name="Sci. Rep.">
        <title>Chromosome-level genome map provides insights into diverse defense mechanisms in the medicinal fungus Ganoderma sinense.</title>
        <authorList>
            <person name="Zhu Y."/>
            <person name="Xu J."/>
            <person name="Sun C."/>
            <person name="Zhou S."/>
            <person name="Xu H."/>
            <person name="Nelson D.R."/>
            <person name="Qian J."/>
            <person name="Song J."/>
            <person name="Luo H."/>
            <person name="Xiang L."/>
            <person name="Li Y."/>
            <person name="Xu Z."/>
            <person name="Ji A."/>
            <person name="Wang L."/>
            <person name="Lu S."/>
            <person name="Hayward A."/>
            <person name="Sun W."/>
            <person name="Li X."/>
            <person name="Schwartz D.C."/>
            <person name="Wang Y."/>
            <person name="Chen S."/>
        </authorList>
    </citation>
    <scope>NUCLEOTIDE SEQUENCE [LARGE SCALE GENOMIC DNA]</scope>
    <source>
        <strain evidence="1 2">ZZ0214-1</strain>
    </source>
</reference>
<dbReference type="AlphaFoldDB" id="A0A2G8RXQ2"/>